<proteinExistence type="predicted"/>
<keyword evidence="6" id="KW-1185">Reference proteome</keyword>
<keyword evidence="1" id="KW-0805">Transcription regulation</keyword>
<name>A0A3S4UZC4_9ACTO</name>
<organism evidence="5 6">
    <name type="scientific">Actinomyces howellii</name>
    <dbReference type="NCBI Taxonomy" id="52771"/>
    <lineage>
        <taxon>Bacteria</taxon>
        <taxon>Bacillati</taxon>
        <taxon>Actinomycetota</taxon>
        <taxon>Actinomycetes</taxon>
        <taxon>Actinomycetales</taxon>
        <taxon>Actinomycetaceae</taxon>
        <taxon>Actinomyces</taxon>
    </lineage>
</organism>
<evidence type="ECO:0000313" key="6">
    <source>
        <dbReference type="Proteomes" id="UP000266895"/>
    </source>
</evidence>
<reference evidence="5 6" key="1">
    <citation type="submission" date="2018-12" db="EMBL/GenBank/DDBJ databases">
        <authorList>
            <consortium name="Pathogen Informatics"/>
        </authorList>
    </citation>
    <scope>NUCLEOTIDE SEQUENCE [LARGE SCALE GENOMIC DNA]</scope>
    <source>
        <strain evidence="5 6">NCTC11636</strain>
    </source>
</reference>
<dbReference type="PANTHER" id="PTHR30146:SF109">
    <property type="entry name" value="HTH-TYPE TRANSCRIPTIONAL REGULATOR GALS"/>
    <property type="match status" value="1"/>
</dbReference>
<evidence type="ECO:0000256" key="3">
    <source>
        <dbReference type="ARBA" id="ARBA00023163"/>
    </source>
</evidence>
<dbReference type="GO" id="GO:0000976">
    <property type="term" value="F:transcription cis-regulatory region binding"/>
    <property type="evidence" value="ECO:0007669"/>
    <property type="project" value="TreeGrafter"/>
</dbReference>
<dbReference type="InterPro" id="IPR000843">
    <property type="entry name" value="HTH_LacI"/>
</dbReference>
<dbReference type="RefSeq" id="WP_126383577.1">
    <property type="nucleotide sequence ID" value="NZ_LR134350.1"/>
</dbReference>
<evidence type="ECO:0000256" key="1">
    <source>
        <dbReference type="ARBA" id="ARBA00023015"/>
    </source>
</evidence>
<dbReference type="OrthoDB" id="252678at2"/>
<dbReference type="Pfam" id="PF13377">
    <property type="entry name" value="Peripla_BP_3"/>
    <property type="match status" value="1"/>
</dbReference>
<keyword evidence="3" id="KW-0804">Transcription</keyword>
<dbReference type="Gene3D" id="3.40.50.2300">
    <property type="match status" value="2"/>
</dbReference>
<dbReference type="AlphaFoldDB" id="A0A3S4UZC4"/>
<evidence type="ECO:0000256" key="2">
    <source>
        <dbReference type="ARBA" id="ARBA00023125"/>
    </source>
</evidence>
<accession>A0A3S4UZC4</accession>
<dbReference type="SMART" id="SM00354">
    <property type="entry name" value="HTH_LACI"/>
    <property type="match status" value="1"/>
</dbReference>
<dbReference type="KEGG" id="ahw:NCTC11636_02507"/>
<feature type="domain" description="HTH lacI-type" evidence="4">
    <location>
        <begin position="3"/>
        <end position="57"/>
    </location>
</feature>
<sequence>MAATRADVARLAGVSPSTVTYVLTGKRATSARTRQRVRAAVDELGYHPNRHASVLAARSARNVGVLLRMQRPSIDGNDLGYVSGLRECLEAEGIRVFMPMVRPGSTCEDLRALVRSQTLDAAVLMDVAPDDERERLLRREDVPVALIGTSGAPWSTGVDADFEQMVDTAVAHLAGLGHGRVLYLARRIDKDQANAYRAQTEAMGLVARRRGVEVLIRPVPDNAVSGAAVLTGGRLPRGCTAVVSNNPIALEGLLAAAWSHGIDVPGRLSVVALGLTVPRDPEGGLVSEVSVDRAAMGREAAALLLGLLADPGAAARRLTMSSFLTDRASTAPAQRGGLGALGSTPAA</sequence>
<dbReference type="PROSITE" id="PS50932">
    <property type="entry name" value="HTH_LACI_2"/>
    <property type="match status" value="1"/>
</dbReference>
<evidence type="ECO:0000313" key="5">
    <source>
        <dbReference type="EMBL" id="VEG30033.1"/>
    </source>
</evidence>
<dbReference type="CDD" id="cd01392">
    <property type="entry name" value="HTH_LacI"/>
    <property type="match status" value="1"/>
</dbReference>
<dbReference type="InterPro" id="IPR010982">
    <property type="entry name" value="Lambda_DNA-bd_dom_sf"/>
</dbReference>
<dbReference type="Pfam" id="PF00356">
    <property type="entry name" value="LacI"/>
    <property type="match status" value="1"/>
</dbReference>
<dbReference type="Proteomes" id="UP000266895">
    <property type="component" value="Chromosome"/>
</dbReference>
<dbReference type="GO" id="GO:0003700">
    <property type="term" value="F:DNA-binding transcription factor activity"/>
    <property type="evidence" value="ECO:0007669"/>
    <property type="project" value="TreeGrafter"/>
</dbReference>
<dbReference type="PANTHER" id="PTHR30146">
    <property type="entry name" value="LACI-RELATED TRANSCRIPTIONAL REPRESSOR"/>
    <property type="match status" value="1"/>
</dbReference>
<keyword evidence="2" id="KW-0238">DNA-binding</keyword>
<dbReference type="SUPFAM" id="SSF47413">
    <property type="entry name" value="lambda repressor-like DNA-binding domains"/>
    <property type="match status" value="1"/>
</dbReference>
<protein>
    <submittedName>
        <fullName evidence="5">Maltose operon transcriptional repressor</fullName>
    </submittedName>
</protein>
<dbReference type="EMBL" id="LR134350">
    <property type="protein sequence ID" value="VEG30033.1"/>
    <property type="molecule type" value="Genomic_DNA"/>
</dbReference>
<dbReference type="InterPro" id="IPR028082">
    <property type="entry name" value="Peripla_BP_I"/>
</dbReference>
<dbReference type="InterPro" id="IPR046335">
    <property type="entry name" value="LacI/GalR-like_sensor"/>
</dbReference>
<gene>
    <name evidence="5" type="primary">malR</name>
    <name evidence="5" type="ORF">NCTC11636_02507</name>
</gene>
<dbReference type="SUPFAM" id="SSF53822">
    <property type="entry name" value="Periplasmic binding protein-like I"/>
    <property type="match status" value="1"/>
</dbReference>
<dbReference type="Gene3D" id="1.10.260.40">
    <property type="entry name" value="lambda repressor-like DNA-binding domains"/>
    <property type="match status" value="1"/>
</dbReference>
<evidence type="ECO:0000259" key="4">
    <source>
        <dbReference type="PROSITE" id="PS50932"/>
    </source>
</evidence>